<sequence>METQFFKKPVGSPLNLVSKVTLGGCHVFGGIELAVSSDDELDDEDDQFFLSSISIIPLCLDFITFPLKKKFKLSFCYLWKALVILKLKIVSRINSKKGQLSLVLNKN</sequence>
<keyword evidence="2" id="KW-1185">Reference proteome</keyword>
<name>A0A3M7RUX4_BRAPC</name>
<dbReference type="Proteomes" id="UP000276133">
    <property type="component" value="Unassembled WGS sequence"/>
</dbReference>
<accession>A0A3M7RUX4</accession>
<reference evidence="1 2" key="1">
    <citation type="journal article" date="2018" name="Sci. Rep.">
        <title>Genomic signatures of local adaptation to the degree of environmental predictability in rotifers.</title>
        <authorList>
            <person name="Franch-Gras L."/>
            <person name="Hahn C."/>
            <person name="Garcia-Roger E.M."/>
            <person name="Carmona M.J."/>
            <person name="Serra M."/>
            <person name="Gomez A."/>
        </authorList>
    </citation>
    <scope>NUCLEOTIDE SEQUENCE [LARGE SCALE GENOMIC DNA]</scope>
    <source>
        <strain evidence="1">HYR1</strain>
    </source>
</reference>
<evidence type="ECO:0000313" key="1">
    <source>
        <dbReference type="EMBL" id="RNA27240.1"/>
    </source>
</evidence>
<evidence type="ECO:0000313" key="2">
    <source>
        <dbReference type="Proteomes" id="UP000276133"/>
    </source>
</evidence>
<organism evidence="1 2">
    <name type="scientific">Brachionus plicatilis</name>
    <name type="common">Marine rotifer</name>
    <name type="synonym">Brachionus muelleri</name>
    <dbReference type="NCBI Taxonomy" id="10195"/>
    <lineage>
        <taxon>Eukaryota</taxon>
        <taxon>Metazoa</taxon>
        <taxon>Spiralia</taxon>
        <taxon>Gnathifera</taxon>
        <taxon>Rotifera</taxon>
        <taxon>Eurotatoria</taxon>
        <taxon>Monogononta</taxon>
        <taxon>Pseudotrocha</taxon>
        <taxon>Ploima</taxon>
        <taxon>Brachionidae</taxon>
        <taxon>Brachionus</taxon>
    </lineage>
</organism>
<comment type="caution">
    <text evidence="1">The sequence shown here is derived from an EMBL/GenBank/DDBJ whole genome shotgun (WGS) entry which is preliminary data.</text>
</comment>
<gene>
    <name evidence="1" type="ORF">BpHYR1_021682</name>
</gene>
<dbReference type="AlphaFoldDB" id="A0A3M7RUX4"/>
<proteinExistence type="predicted"/>
<protein>
    <submittedName>
        <fullName evidence="1">Uncharacterized protein</fullName>
    </submittedName>
</protein>
<dbReference type="EMBL" id="REGN01002578">
    <property type="protein sequence ID" value="RNA27240.1"/>
    <property type="molecule type" value="Genomic_DNA"/>
</dbReference>